<dbReference type="EMBL" id="BT093040">
    <property type="protein sequence ID" value="ACU17406.1"/>
    <property type="molecule type" value="mRNA"/>
</dbReference>
<dbReference type="PANTHER" id="PTHR47280">
    <property type="entry name" value="PHEOPHYTINASE, CHLOROPLASTIC"/>
    <property type="match status" value="1"/>
</dbReference>
<protein>
    <recommendedName>
        <fullName evidence="2">AB hydrolase-1 domain-containing protein</fullName>
    </recommendedName>
</protein>
<name>C6T6H4_SOYBN</name>
<dbReference type="InterPro" id="IPR029058">
    <property type="entry name" value="AB_hydrolase_fold"/>
</dbReference>
<sequence>MFAPQAELSFSEALSRCQKSNVPICLMYGKEDPWVKPLWGLQVKRQVPEASYYQISPAGHCPHDEVPEVINFLLRGWIRNLESEGSISLPLLDGLDNLKQANARELEFMKEGSKKSVMVRFFDSKFSLWDRIRSYINPRFKLRNSATKFQI</sequence>
<dbReference type="ExpressionAtlas" id="C6T6H4">
    <property type="expression patterns" value="baseline and differential"/>
</dbReference>
<evidence type="ECO:0008006" key="2">
    <source>
        <dbReference type="Google" id="ProtNLM"/>
    </source>
</evidence>
<dbReference type="Gene3D" id="3.40.50.1820">
    <property type="entry name" value="alpha/beta hydrolase"/>
    <property type="match status" value="1"/>
</dbReference>
<evidence type="ECO:0000313" key="1">
    <source>
        <dbReference type="EMBL" id="ACU17406.1"/>
    </source>
</evidence>
<accession>C6T6H4</accession>
<dbReference type="AlphaFoldDB" id="C6T6H4"/>
<dbReference type="InterPro" id="IPR044211">
    <property type="entry name" value="PPH_chloroplastic"/>
</dbReference>
<dbReference type="PANTHER" id="PTHR47280:SF1">
    <property type="entry name" value="PHEOPHYTINASE, CHLOROPLASTIC"/>
    <property type="match status" value="1"/>
</dbReference>
<dbReference type="GO" id="GO:0080124">
    <property type="term" value="F:pheophytinase activity"/>
    <property type="evidence" value="ECO:0007669"/>
    <property type="project" value="InterPro"/>
</dbReference>
<reference evidence="1" key="1">
    <citation type="submission" date="2009-08" db="EMBL/GenBank/DDBJ databases">
        <authorList>
            <person name="Cheung F."/>
            <person name="Xiao Y."/>
            <person name="Chan A."/>
            <person name="Moskal W."/>
            <person name="Town C.D."/>
        </authorList>
    </citation>
    <scope>NUCLEOTIDE SEQUENCE</scope>
</reference>
<organism evidence="1">
    <name type="scientific">Glycine max</name>
    <name type="common">Soybean</name>
    <name type="synonym">Glycine hispida</name>
    <dbReference type="NCBI Taxonomy" id="3847"/>
    <lineage>
        <taxon>Eukaryota</taxon>
        <taxon>Viridiplantae</taxon>
        <taxon>Streptophyta</taxon>
        <taxon>Embryophyta</taxon>
        <taxon>Tracheophyta</taxon>
        <taxon>Spermatophyta</taxon>
        <taxon>Magnoliopsida</taxon>
        <taxon>eudicotyledons</taxon>
        <taxon>Gunneridae</taxon>
        <taxon>Pentapetalae</taxon>
        <taxon>rosids</taxon>
        <taxon>fabids</taxon>
        <taxon>Fabales</taxon>
        <taxon>Fabaceae</taxon>
        <taxon>Papilionoideae</taxon>
        <taxon>50 kb inversion clade</taxon>
        <taxon>NPAAA clade</taxon>
        <taxon>indigoferoid/millettioid clade</taxon>
        <taxon>Phaseoleae</taxon>
        <taxon>Glycine</taxon>
        <taxon>Glycine subgen. Soja</taxon>
    </lineage>
</organism>
<dbReference type="GO" id="GO:0015996">
    <property type="term" value="P:chlorophyll catabolic process"/>
    <property type="evidence" value="ECO:0007669"/>
    <property type="project" value="InterPro"/>
</dbReference>
<dbReference type="SUPFAM" id="SSF53474">
    <property type="entry name" value="alpha/beta-Hydrolases"/>
    <property type="match status" value="1"/>
</dbReference>
<proteinExistence type="evidence at transcript level"/>